<name>A0ABP8FN00_9BACT</name>
<evidence type="ECO:0000313" key="2">
    <source>
        <dbReference type="Proteomes" id="UP001501207"/>
    </source>
</evidence>
<keyword evidence="2" id="KW-1185">Reference proteome</keyword>
<dbReference type="Proteomes" id="UP001501207">
    <property type="component" value="Unassembled WGS sequence"/>
</dbReference>
<proteinExistence type="predicted"/>
<sequence>MQHLNEVREGDWVLVPNEGRITEGEVDKIGMEKAGVDIGGEIFWYEAKDMQPIPLTETWLFRLGFERSEAPVQDGEGQAYTHGPFTLKYRKRGNDNLINLSCHGEHDRDITDGLTVHELQHHYHGMTKVFIE</sequence>
<protein>
    <submittedName>
        <fullName evidence="1">Uncharacterized protein</fullName>
    </submittedName>
</protein>
<comment type="caution">
    <text evidence="1">The sequence shown here is derived from an EMBL/GenBank/DDBJ whole genome shotgun (WGS) entry which is preliminary data.</text>
</comment>
<organism evidence="1 2">
    <name type="scientific">Compostibacter hankyongensis</name>
    <dbReference type="NCBI Taxonomy" id="1007089"/>
    <lineage>
        <taxon>Bacteria</taxon>
        <taxon>Pseudomonadati</taxon>
        <taxon>Bacteroidota</taxon>
        <taxon>Chitinophagia</taxon>
        <taxon>Chitinophagales</taxon>
        <taxon>Chitinophagaceae</taxon>
        <taxon>Compostibacter</taxon>
    </lineage>
</organism>
<accession>A0ABP8FN00</accession>
<dbReference type="EMBL" id="BAABFN010000002">
    <property type="protein sequence ID" value="GAA4307552.1"/>
    <property type="molecule type" value="Genomic_DNA"/>
</dbReference>
<gene>
    <name evidence="1" type="ORF">GCM10023143_14200</name>
</gene>
<evidence type="ECO:0000313" key="1">
    <source>
        <dbReference type="EMBL" id="GAA4307552.1"/>
    </source>
</evidence>
<reference evidence="2" key="1">
    <citation type="journal article" date="2019" name="Int. J. Syst. Evol. Microbiol.">
        <title>The Global Catalogue of Microorganisms (GCM) 10K type strain sequencing project: providing services to taxonomists for standard genome sequencing and annotation.</title>
        <authorList>
            <consortium name="The Broad Institute Genomics Platform"/>
            <consortium name="The Broad Institute Genome Sequencing Center for Infectious Disease"/>
            <person name="Wu L."/>
            <person name="Ma J."/>
        </authorList>
    </citation>
    <scope>NUCLEOTIDE SEQUENCE [LARGE SCALE GENOMIC DNA]</scope>
    <source>
        <strain evidence="2">JCM 17664</strain>
    </source>
</reference>
<dbReference type="RefSeq" id="WP_344977676.1">
    <property type="nucleotide sequence ID" value="NZ_BAABFN010000002.1"/>
</dbReference>